<dbReference type="PANTHER" id="PTHR43395:SF10">
    <property type="entry name" value="CHEMOTAXIS PROTEIN CHEA"/>
    <property type="match status" value="1"/>
</dbReference>
<dbReference type="SUPFAM" id="SSF47226">
    <property type="entry name" value="Histidine-containing phosphotransfer domain, HPT domain"/>
    <property type="match status" value="1"/>
</dbReference>
<evidence type="ECO:0000256" key="2">
    <source>
        <dbReference type="ARBA" id="ARBA00012438"/>
    </source>
</evidence>
<dbReference type="GO" id="GO:0006935">
    <property type="term" value="P:chemotaxis"/>
    <property type="evidence" value="ECO:0007669"/>
    <property type="project" value="UniProtKB-KW"/>
</dbReference>
<dbReference type="AlphaFoldDB" id="A0A2R4M146"/>
<evidence type="ECO:0000259" key="15">
    <source>
        <dbReference type="PROSITE" id="PS50851"/>
    </source>
</evidence>
<organism evidence="17 18">
    <name type="scientific">Celeribacter baekdonensis</name>
    <dbReference type="NCBI Taxonomy" id="875171"/>
    <lineage>
        <taxon>Bacteria</taxon>
        <taxon>Pseudomonadati</taxon>
        <taxon>Pseudomonadota</taxon>
        <taxon>Alphaproteobacteria</taxon>
        <taxon>Rhodobacterales</taxon>
        <taxon>Roseobacteraceae</taxon>
        <taxon>Celeribacter</taxon>
    </lineage>
</organism>
<dbReference type="InterPro" id="IPR036890">
    <property type="entry name" value="HATPase_C_sf"/>
</dbReference>
<dbReference type="CDD" id="cd16916">
    <property type="entry name" value="HATPase_CheA-like"/>
    <property type="match status" value="1"/>
</dbReference>
<dbReference type="PROSITE" id="PS50851">
    <property type="entry name" value="CHEW"/>
    <property type="match status" value="1"/>
</dbReference>
<dbReference type="InterPro" id="IPR004105">
    <property type="entry name" value="CheA-like_dim"/>
</dbReference>
<evidence type="ECO:0000259" key="14">
    <source>
        <dbReference type="PROSITE" id="PS50109"/>
    </source>
</evidence>
<keyword evidence="7" id="KW-0547">Nucleotide-binding</keyword>
<dbReference type="CDD" id="cd00731">
    <property type="entry name" value="CheA_reg"/>
    <property type="match status" value="1"/>
</dbReference>
<dbReference type="InterPro" id="IPR004358">
    <property type="entry name" value="Sig_transdc_His_kin-like_C"/>
</dbReference>
<dbReference type="InterPro" id="IPR037006">
    <property type="entry name" value="CheA-like_homodim_sf"/>
</dbReference>
<dbReference type="InterPro" id="IPR008207">
    <property type="entry name" value="Sig_transdc_His_kin_Hpt_dom"/>
</dbReference>
<evidence type="ECO:0000256" key="12">
    <source>
        <dbReference type="PROSITE-ProRule" id="PRU00110"/>
    </source>
</evidence>
<dbReference type="EMBL" id="CP028475">
    <property type="protein sequence ID" value="AVW90819.1"/>
    <property type="molecule type" value="Genomic_DNA"/>
</dbReference>
<dbReference type="InterPro" id="IPR051315">
    <property type="entry name" value="Bact_Chemotaxis_CheA"/>
</dbReference>
<dbReference type="EC" id="2.7.13.3" evidence="2"/>
<sequence>MSDPMAEIRASFFIECEELLESLQDGLQMMDDGDTDSETINVVFRAVHSIKGGAGAFGLDDLVRFAHRFETAMDEVRTGRFIPDSEAIRLFFACADILGDLVRAARDDETVSEDITGPALEKIDVLVGLEEEEEEELDFTPATLSFDLDVGGDLGGLPDLPDLSDFPLASDTDEELPDLSPAEDLPSSGGPKGFLVVFKPEDSLYASGNEPLYLFRALRDLGDISVVCKTGQLPDLNSLNPDTGYLSWTATVHTEEPELSVREVFEFVDGLCLLEISPLSGGTAAARPNLTPSMPKPTATPQPVQAAPVPSAPSHPVPLETPSQAEIETPSAPAAPVAKAQQKSAPIATVSDAAEDDVAIASPSTSSGPTKTTGTPTQPRATVRVDLERIDRLVNLVGELVINQAMLSQSVAEAGLPPNSPVSTGLEEFLQLTRDIQESVMMIRAQPIKSLFQRMGRIVRESSASVGKEVRLHTDGENTEVDKTVIERLADPLTHMIRNAVDHGLESPEARIAAGKPREGHVTLTAQHRSGRIVIEVADDGAGINRERVKEKAIEKGLISADAQLSDADIDNLLFLPGFSTASAISNLSGRGVGMDVVRSSIQSLGGRINITSQEGKGTTFSISLPLTLAVLDGMVVRVADETLVVPLNAILETLTLTDEDLKALGPETHVVQIRGGFVPLLDLGAELGYRSPLESYVGGIVLLIGQEDGNRAALAVDAIEDQRQVVIKGLEGSYGRVPGIAAATILGDGQIALILDPMDLVSQASGRTKTRQPQHSLVG</sequence>
<evidence type="ECO:0000259" key="16">
    <source>
        <dbReference type="PROSITE" id="PS50894"/>
    </source>
</evidence>
<dbReference type="InterPro" id="IPR005467">
    <property type="entry name" value="His_kinase_dom"/>
</dbReference>
<evidence type="ECO:0000313" key="17">
    <source>
        <dbReference type="EMBL" id="AVW90819.1"/>
    </source>
</evidence>
<dbReference type="Gene3D" id="1.10.287.560">
    <property type="entry name" value="Histidine kinase CheA-like, homodimeric domain"/>
    <property type="match status" value="1"/>
</dbReference>
<dbReference type="CDD" id="cd00088">
    <property type="entry name" value="HPT"/>
    <property type="match status" value="1"/>
</dbReference>
<dbReference type="SMART" id="SM00387">
    <property type="entry name" value="HATPase_c"/>
    <property type="match status" value="1"/>
</dbReference>
<dbReference type="InterPro" id="IPR036641">
    <property type="entry name" value="HPT_dom_sf"/>
</dbReference>
<evidence type="ECO:0000256" key="4">
    <source>
        <dbReference type="ARBA" id="ARBA00022500"/>
    </source>
</evidence>
<dbReference type="OrthoDB" id="9803176at2"/>
<dbReference type="GO" id="GO:0000155">
    <property type="term" value="F:phosphorelay sensor kinase activity"/>
    <property type="evidence" value="ECO:0007669"/>
    <property type="project" value="InterPro"/>
</dbReference>
<dbReference type="PRINTS" id="PR00344">
    <property type="entry name" value="BCTRLSENSOR"/>
</dbReference>
<comment type="function">
    <text evidence="11">Involved in the transmission of sensory signals from the chemoreceptors to the flagellar motors. CheA is autophosphorylated; it can transfer its phosphate group to either CheB or CheY.</text>
</comment>
<dbReference type="Proteomes" id="UP000241447">
    <property type="component" value="Chromosome"/>
</dbReference>
<evidence type="ECO:0000256" key="10">
    <source>
        <dbReference type="ARBA" id="ARBA00023012"/>
    </source>
</evidence>
<evidence type="ECO:0000256" key="3">
    <source>
        <dbReference type="ARBA" id="ARBA00021495"/>
    </source>
</evidence>
<dbReference type="InterPro" id="IPR003594">
    <property type="entry name" value="HATPase_dom"/>
</dbReference>
<dbReference type="Pfam" id="PF01584">
    <property type="entry name" value="CheW"/>
    <property type="match status" value="1"/>
</dbReference>
<dbReference type="InterPro" id="IPR002545">
    <property type="entry name" value="CheW-lke_dom"/>
</dbReference>
<dbReference type="Gene3D" id="3.30.565.10">
    <property type="entry name" value="Histidine kinase-like ATPase, C-terminal domain"/>
    <property type="match status" value="1"/>
</dbReference>
<feature type="domain" description="HPt" evidence="16">
    <location>
        <begin position="1"/>
        <end position="105"/>
    </location>
</feature>
<evidence type="ECO:0000256" key="5">
    <source>
        <dbReference type="ARBA" id="ARBA00022553"/>
    </source>
</evidence>
<evidence type="ECO:0000256" key="13">
    <source>
        <dbReference type="SAM" id="MobiDB-lite"/>
    </source>
</evidence>
<evidence type="ECO:0000256" key="7">
    <source>
        <dbReference type="ARBA" id="ARBA00022741"/>
    </source>
</evidence>
<protein>
    <recommendedName>
        <fullName evidence="3">Chemotaxis protein CheA</fullName>
        <ecNumber evidence="2">2.7.13.3</ecNumber>
    </recommendedName>
</protein>
<dbReference type="SMART" id="SM01231">
    <property type="entry name" value="H-kinase_dim"/>
    <property type="match status" value="1"/>
</dbReference>
<dbReference type="Pfam" id="PF02518">
    <property type="entry name" value="HATPase_c"/>
    <property type="match status" value="1"/>
</dbReference>
<feature type="region of interest" description="Disordered" evidence="13">
    <location>
        <begin position="285"/>
        <end position="380"/>
    </location>
</feature>
<dbReference type="KEGG" id="cbak:DA792_06755"/>
<comment type="catalytic activity">
    <reaction evidence="1">
        <text>ATP + protein L-histidine = ADP + protein N-phospho-L-histidine.</text>
        <dbReference type="EC" id="2.7.13.3"/>
    </reaction>
</comment>
<dbReference type="SUPFAM" id="SSF47384">
    <property type="entry name" value="Homodimeric domain of signal transducing histidine kinase"/>
    <property type="match status" value="1"/>
</dbReference>
<dbReference type="InterPro" id="IPR036061">
    <property type="entry name" value="CheW-like_dom_sf"/>
</dbReference>
<feature type="compositionally biased region" description="Low complexity" evidence="13">
    <location>
        <begin position="362"/>
        <end position="379"/>
    </location>
</feature>
<accession>A0A2R4M146</accession>
<feature type="region of interest" description="Disordered" evidence="13">
    <location>
        <begin position="163"/>
        <end position="187"/>
    </location>
</feature>
<evidence type="ECO:0000256" key="11">
    <source>
        <dbReference type="ARBA" id="ARBA00035100"/>
    </source>
</evidence>
<feature type="modified residue" description="Phosphohistidine" evidence="12">
    <location>
        <position position="48"/>
    </location>
</feature>
<dbReference type="PROSITE" id="PS50894">
    <property type="entry name" value="HPT"/>
    <property type="match status" value="1"/>
</dbReference>
<dbReference type="SMART" id="SM00073">
    <property type="entry name" value="HPT"/>
    <property type="match status" value="1"/>
</dbReference>
<feature type="domain" description="Histidine kinase" evidence="14">
    <location>
        <begin position="426"/>
        <end position="629"/>
    </location>
</feature>
<keyword evidence="10" id="KW-0902">Two-component regulatory system</keyword>
<keyword evidence="8" id="KW-0418">Kinase</keyword>
<dbReference type="RefSeq" id="WP_107719227.1">
    <property type="nucleotide sequence ID" value="NZ_CP028475.1"/>
</dbReference>
<dbReference type="Gene3D" id="1.20.120.160">
    <property type="entry name" value="HPT domain"/>
    <property type="match status" value="1"/>
</dbReference>
<evidence type="ECO:0000256" key="6">
    <source>
        <dbReference type="ARBA" id="ARBA00022679"/>
    </source>
</evidence>
<keyword evidence="6" id="KW-0808">Transferase</keyword>
<keyword evidence="5 12" id="KW-0597">Phosphoprotein</keyword>
<evidence type="ECO:0000256" key="1">
    <source>
        <dbReference type="ARBA" id="ARBA00000085"/>
    </source>
</evidence>
<feature type="compositionally biased region" description="Low complexity" evidence="13">
    <location>
        <begin position="330"/>
        <end position="346"/>
    </location>
</feature>
<keyword evidence="4" id="KW-0145">Chemotaxis</keyword>
<dbReference type="GO" id="GO:0005737">
    <property type="term" value="C:cytoplasm"/>
    <property type="evidence" value="ECO:0007669"/>
    <property type="project" value="InterPro"/>
</dbReference>
<dbReference type="FunFam" id="3.30.565.10:FF:000016">
    <property type="entry name" value="Chemotaxis protein CheA, putative"/>
    <property type="match status" value="1"/>
</dbReference>
<proteinExistence type="predicted"/>
<name>A0A2R4M146_9RHOB</name>
<dbReference type="SUPFAM" id="SSF50341">
    <property type="entry name" value="CheW-like"/>
    <property type="match status" value="1"/>
</dbReference>
<dbReference type="Gene3D" id="2.30.30.40">
    <property type="entry name" value="SH3 Domains"/>
    <property type="match status" value="1"/>
</dbReference>
<dbReference type="GO" id="GO:0005524">
    <property type="term" value="F:ATP binding"/>
    <property type="evidence" value="ECO:0007669"/>
    <property type="project" value="UniProtKB-KW"/>
</dbReference>
<feature type="domain" description="CheW-like" evidence="15">
    <location>
        <begin position="631"/>
        <end position="767"/>
    </location>
</feature>
<dbReference type="SMART" id="SM00260">
    <property type="entry name" value="CheW"/>
    <property type="match status" value="1"/>
</dbReference>
<dbReference type="PANTHER" id="PTHR43395">
    <property type="entry name" value="SENSOR HISTIDINE KINASE CHEA"/>
    <property type="match status" value="1"/>
</dbReference>
<dbReference type="Pfam" id="PF02895">
    <property type="entry name" value="H-kinase_dim"/>
    <property type="match status" value="1"/>
</dbReference>
<dbReference type="SUPFAM" id="SSF55874">
    <property type="entry name" value="ATPase domain of HSP90 chaperone/DNA topoisomerase II/histidine kinase"/>
    <property type="match status" value="1"/>
</dbReference>
<dbReference type="Pfam" id="PF01627">
    <property type="entry name" value="Hpt"/>
    <property type="match status" value="1"/>
</dbReference>
<gene>
    <name evidence="17" type="ORF">DA792_06755</name>
</gene>
<reference evidence="17 18" key="1">
    <citation type="submission" date="2018-03" db="EMBL/GenBank/DDBJ databases">
        <title>The Complete Genome of Celeribacter baekdonensis strain LH4, a Thiosulfate-Oxidizing Alphaproteobacterium Isolated from Gulf of Mexico Continental Slope Sediments.</title>
        <authorList>
            <person name="Flood B.E."/>
            <person name="Bailey J.V."/>
            <person name="Leprich D."/>
        </authorList>
    </citation>
    <scope>NUCLEOTIDE SEQUENCE [LARGE SCALE GENOMIC DNA]</scope>
    <source>
        <strain evidence="17 18">LH4</strain>
    </source>
</reference>
<dbReference type="PROSITE" id="PS50109">
    <property type="entry name" value="HIS_KIN"/>
    <property type="match status" value="1"/>
</dbReference>
<evidence type="ECO:0000256" key="9">
    <source>
        <dbReference type="ARBA" id="ARBA00022840"/>
    </source>
</evidence>
<evidence type="ECO:0000313" key="18">
    <source>
        <dbReference type="Proteomes" id="UP000241447"/>
    </source>
</evidence>
<dbReference type="InterPro" id="IPR036097">
    <property type="entry name" value="HisK_dim/P_sf"/>
</dbReference>
<evidence type="ECO:0000256" key="8">
    <source>
        <dbReference type="ARBA" id="ARBA00022777"/>
    </source>
</evidence>
<keyword evidence="9" id="KW-0067">ATP-binding</keyword>